<dbReference type="Proteomes" id="UP000542811">
    <property type="component" value="Unassembled WGS sequence"/>
</dbReference>
<dbReference type="EMBL" id="JACHXX010000019">
    <property type="protein sequence ID" value="MBB3166569.1"/>
    <property type="molecule type" value="Genomic_DNA"/>
</dbReference>
<dbReference type="GO" id="GO:0070284">
    <property type="term" value="F:phosphomethylpyrimidine synthase activity"/>
    <property type="evidence" value="ECO:0007669"/>
    <property type="project" value="UniProtKB-EC"/>
</dbReference>
<dbReference type="PANTHER" id="PTHR30557:SF1">
    <property type="entry name" value="PHOSPHOMETHYLPYRIMIDINE SYNTHASE, CHLOROPLASTIC"/>
    <property type="match status" value="1"/>
</dbReference>
<dbReference type="AlphaFoldDB" id="A0A1S9GTY2"/>
<dbReference type="EC" id="4.1.99.17" evidence="2"/>
<evidence type="ECO:0000313" key="4">
    <source>
        <dbReference type="Proteomes" id="UP000295021"/>
    </source>
</evidence>
<dbReference type="GO" id="GO:0051536">
    <property type="term" value="F:iron-sulfur cluster binding"/>
    <property type="evidence" value="ECO:0007669"/>
    <property type="project" value="InterPro"/>
</dbReference>
<dbReference type="EMBL" id="SMBI01000019">
    <property type="protein sequence ID" value="TCU15456.1"/>
    <property type="molecule type" value="Genomic_DNA"/>
</dbReference>
<proteinExistence type="predicted"/>
<dbReference type="Pfam" id="PF13667">
    <property type="entry name" value="ThiC-associated"/>
    <property type="match status" value="1"/>
</dbReference>
<evidence type="ECO:0000259" key="1">
    <source>
        <dbReference type="Pfam" id="PF13667"/>
    </source>
</evidence>
<sequence length="220" mass="23958">MNIAATPTHTTGPLPASRKIYIRGGVHPDICVPMREISLHPTSGEPPVVVYDSSSPYTLEGAEIRIEQGLPSLRRDWVLARGDVEAYQDRHVRPEDNGFASGERLTPEVPTLRRPLRAKDGEAGTQFAYARAGIITPEMEFIAIRENPGRKAQADAVVRDGESFGAHIPDHVTAEFARREVAVGRAINHVAQCPPVTIERIRPALQIMSAVAQGAFIDSG</sequence>
<reference evidence="2 5" key="2">
    <citation type="submission" date="2020-08" db="EMBL/GenBank/DDBJ databases">
        <title>Genomic Encyclopedia of Type Strains, Phase III (KMG-III): the genomes of soil and plant-associated and newly described type strains.</title>
        <authorList>
            <person name="Whitman W."/>
        </authorList>
    </citation>
    <scope>NUCLEOTIDE SEQUENCE [LARGE SCALE GENOMIC DNA]</scope>
    <source>
        <strain evidence="2 5">CECT 8280</strain>
    </source>
</reference>
<evidence type="ECO:0000313" key="5">
    <source>
        <dbReference type="Proteomes" id="UP000542811"/>
    </source>
</evidence>
<comment type="caution">
    <text evidence="3">The sequence shown here is derived from an EMBL/GenBank/DDBJ whole genome shotgun (WGS) entry which is preliminary data.</text>
</comment>
<dbReference type="GO" id="GO:0009228">
    <property type="term" value="P:thiamine biosynthetic process"/>
    <property type="evidence" value="ECO:0007669"/>
    <property type="project" value="InterPro"/>
</dbReference>
<reference evidence="3 4" key="1">
    <citation type="submission" date="2019-03" db="EMBL/GenBank/DDBJ databases">
        <title>Genomic Encyclopedia of Type Strains, Phase IV (KMG-V): Genome sequencing to study the core and pangenomes of soil and plant-associated prokaryotes.</title>
        <authorList>
            <person name="Whitman W."/>
        </authorList>
    </citation>
    <scope>NUCLEOTIDE SEQUENCE [LARGE SCALE GENOMIC DNA]</scope>
    <source>
        <strain evidence="3 4">FB403</strain>
    </source>
</reference>
<dbReference type="InterPro" id="IPR002817">
    <property type="entry name" value="ThiC/BzaA/B"/>
</dbReference>
<organism evidence="3 4">
    <name type="scientific">Rhizobium laguerreae</name>
    <dbReference type="NCBI Taxonomy" id="1076926"/>
    <lineage>
        <taxon>Bacteria</taxon>
        <taxon>Pseudomonadati</taxon>
        <taxon>Pseudomonadota</taxon>
        <taxon>Alphaproteobacteria</taxon>
        <taxon>Hyphomicrobiales</taxon>
        <taxon>Rhizobiaceae</taxon>
        <taxon>Rhizobium/Agrobacterium group</taxon>
        <taxon>Rhizobium</taxon>
    </lineage>
</organism>
<dbReference type="Proteomes" id="UP000295021">
    <property type="component" value="Unassembled WGS sequence"/>
</dbReference>
<name>A0A1S9GTY2_9HYPH</name>
<feature type="domain" description="ThiC-associated" evidence="1">
    <location>
        <begin position="13"/>
        <end position="85"/>
    </location>
</feature>
<dbReference type="PANTHER" id="PTHR30557">
    <property type="entry name" value="THIAMINE BIOSYNTHESIS PROTEIN THIC"/>
    <property type="match status" value="1"/>
</dbReference>
<gene>
    <name evidence="3" type="ORF">EV131_1192</name>
    <name evidence="2" type="ORF">FHS25_007087</name>
</gene>
<evidence type="ECO:0000313" key="3">
    <source>
        <dbReference type="EMBL" id="TCU15456.1"/>
    </source>
</evidence>
<dbReference type="GO" id="GO:0005829">
    <property type="term" value="C:cytosol"/>
    <property type="evidence" value="ECO:0007669"/>
    <property type="project" value="TreeGrafter"/>
</dbReference>
<accession>A0A1S9GTY2</accession>
<keyword evidence="2" id="KW-0456">Lyase</keyword>
<evidence type="ECO:0000313" key="2">
    <source>
        <dbReference type="EMBL" id="MBB3166569.1"/>
    </source>
</evidence>
<protein>
    <submittedName>
        <fullName evidence="3">Hydroxymethylpyrimidine synthase</fullName>
    </submittedName>
    <submittedName>
        <fullName evidence="2">Phosphomethylpyrimidine synthase</fullName>
        <ecNumber evidence="2">4.1.99.17</ecNumber>
    </submittedName>
</protein>
<keyword evidence="5" id="KW-1185">Reference proteome</keyword>
<dbReference type="InterPro" id="IPR025747">
    <property type="entry name" value="ThiC-associated_dom"/>
</dbReference>